<evidence type="ECO:0000313" key="2">
    <source>
        <dbReference type="Proteomes" id="UP000830768"/>
    </source>
</evidence>
<organism evidence="1 2">
    <name type="scientific">Fusarium solani subsp. cucurbitae</name>
    <name type="common">Neocosmosporum cucurbitae</name>
    <dbReference type="NCBI Taxonomy" id="2747967"/>
    <lineage>
        <taxon>Eukaryota</taxon>
        <taxon>Fungi</taxon>
        <taxon>Dikarya</taxon>
        <taxon>Ascomycota</taxon>
        <taxon>Pezizomycotina</taxon>
        <taxon>Sordariomycetes</taxon>
        <taxon>Hypocreomycetidae</taxon>
        <taxon>Hypocreales</taxon>
        <taxon>Nectriaceae</taxon>
        <taxon>Fusarium</taxon>
        <taxon>Fusarium solani species complex</taxon>
    </lineage>
</organism>
<dbReference type="Proteomes" id="UP000830768">
    <property type="component" value="Chromosome 5"/>
</dbReference>
<dbReference type="EMBL" id="CP090034">
    <property type="protein sequence ID" value="UPK95613.1"/>
    <property type="molecule type" value="Genomic_DNA"/>
</dbReference>
<gene>
    <name evidence="1" type="ORF">LCI18_006548</name>
</gene>
<keyword evidence="2" id="KW-1185">Reference proteome</keyword>
<evidence type="ECO:0000313" key="1">
    <source>
        <dbReference type="EMBL" id="UPK95613.1"/>
    </source>
</evidence>
<proteinExistence type="predicted"/>
<sequence>MAAISATSATSISWSRFSNIVDGKCSGTKRTLQGVNPSTLEDLAPVPLSESADVDRAVAAAKQAAPQWARTPLTERQEAVLRFADAIEAGADHFAEMLVREQGKPIAAAASELQEAVKYLRGIAHVPFSAEQVIEDIDERRVVTRYVPFDVSVAIIPWNLPVLIFTFKAAPALVAGSPLIVKPSPFTPYSALKLVELAQHFFPPGVLQALSGDDSLGPLLTAHPGVAKVSFTGSTATGRKVMESCARTLKRVTLELGGNDPAIICAGVDVASVAQKVCVGVKRVYVHSSIYRDFIEALAKAAKSMPVGDGFDKNSFLGPVQNASQYERVQEFIQTVREGNLQLALGSAEKPSSQSKGYFVSPIIVDNPPDDSKIVQEEPFGPIFPVLQWDLEEDVIQRANNTDMGLGASVWSRDAEQADRLSTQLEAGIVWINSHLIIQPHAPFGGHKSSGIGSEGGVDGIKAYCNTQTIYNYK</sequence>
<protein>
    <submittedName>
        <fullName evidence="1">Uncharacterized protein</fullName>
    </submittedName>
</protein>
<accession>A0ACD3Z694</accession>
<reference evidence="1" key="1">
    <citation type="submission" date="2021-11" db="EMBL/GenBank/DDBJ databases">
        <title>Fusarium solani-melongenae Genome sequencing and assembly.</title>
        <authorList>
            <person name="Xie S."/>
            <person name="Huang L."/>
            <person name="Zhang X."/>
        </authorList>
    </citation>
    <scope>NUCLEOTIDE SEQUENCE</scope>
    <source>
        <strain evidence="1">CRI 24-3</strain>
    </source>
</reference>
<name>A0ACD3Z694_FUSSC</name>